<protein>
    <submittedName>
        <fullName evidence="5">Putative primase</fullName>
    </submittedName>
</protein>
<reference evidence="5 6" key="1">
    <citation type="submission" date="2018-06" db="EMBL/GenBank/DDBJ databases">
        <authorList>
            <consortium name="Pathogen Informatics"/>
            <person name="Doyle S."/>
        </authorList>
    </citation>
    <scope>NUCLEOTIDE SEQUENCE [LARGE SCALE GENOMIC DNA]</scope>
    <source>
        <strain evidence="5 6">NCTC12413</strain>
    </source>
</reference>
<dbReference type="OrthoDB" id="2397241at2"/>
<keyword evidence="7" id="KW-1185">Reference proteome</keyword>
<evidence type="ECO:0000259" key="3">
    <source>
        <dbReference type="PROSITE" id="PS51206"/>
    </source>
</evidence>
<keyword evidence="2" id="KW-0067">ATP-binding</keyword>
<keyword evidence="1" id="KW-0547">Nucleotide-binding</keyword>
<feature type="domain" description="SF3 helicase" evidence="3">
    <location>
        <begin position="216"/>
        <end position="377"/>
    </location>
</feature>
<organism evidence="5 6">
    <name type="scientific">Staphylococcus arlettae</name>
    <dbReference type="NCBI Taxonomy" id="29378"/>
    <lineage>
        <taxon>Bacteria</taxon>
        <taxon>Bacillati</taxon>
        <taxon>Bacillota</taxon>
        <taxon>Bacilli</taxon>
        <taxon>Bacillales</taxon>
        <taxon>Staphylococcaceae</taxon>
        <taxon>Staphylococcus</taxon>
    </lineage>
</organism>
<gene>
    <name evidence="5" type="ORF">NCTC12413_00037</name>
    <name evidence="4" type="ORF">SAR03_04660</name>
</gene>
<reference evidence="4 7" key="2">
    <citation type="submission" date="2019-07" db="EMBL/GenBank/DDBJ databases">
        <title>Whole genome shotgun sequence of Staphylococcus arlettae NBRC 109765.</title>
        <authorList>
            <person name="Hosoyama A."/>
            <person name="Uohara A."/>
            <person name="Ohji S."/>
            <person name="Ichikawa N."/>
        </authorList>
    </citation>
    <scope>NUCLEOTIDE SEQUENCE [LARGE SCALE GENOMIC DNA]</scope>
    <source>
        <strain evidence="4 7">NBRC 109765</strain>
    </source>
</reference>
<evidence type="ECO:0000313" key="6">
    <source>
        <dbReference type="Proteomes" id="UP000254956"/>
    </source>
</evidence>
<dbReference type="Proteomes" id="UP000321598">
    <property type="component" value="Unassembled WGS sequence"/>
</dbReference>
<sequence>MNHILQMLSKLLSVAKEAIDREGLIAILTISIGNDDEIEETVQGETVYNELIDKLQLNIPKDKDYRPNIYSYFGIQKNPNDTVLMEMMIEVFHIKRFNSELFVFKDIGWQKVNEDELQGLISKMIQVLLVDYKPSLSTLRNVVDGLQKSPDIEELNEDKNYIGCGENMFNLKTFKVVENDIKIFPKTRLNLILNKSDVITDNVPQHFNQYMLQLANYDNDLQDFLFQHMAVLLTADTKLRRGLILYGTAKNGKSVYIKLVKSFFYSNDIVSKTLNELGGRFDKESLIGKRIMASDEVGKANVDEATVNDFKKLLSVEPIHADRKGRTQVEVTLDLKLIFNTNAVLNFPSTHAKALERRIAVIPCEYYVEKADPDLIEKLQDEKKEIFLYLMYVYKQIVKNDIEYLQNDRVTEISHDWLNFGYEFVSSKSASIAHQKACINLLRKLIEIKPGSRIKVSELNKIINEEIKVSSQVIKQLIQANFDTQTKLYNGYDYWIDLGWKEADKKEIHDISKKDNIISLDKNENITDDETLDEENLDFDWEDFDDE</sequence>
<dbReference type="PROSITE" id="PS51206">
    <property type="entry name" value="SF3_HELICASE_1"/>
    <property type="match status" value="1"/>
</dbReference>
<evidence type="ECO:0000256" key="1">
    <source>
        <dbReference type="ARBA" id="ARBA00022741"/>
    </source>
</evidence>
<accession>A0A380BSX5</accession>
<dbReference type="AlphaFoldDB" id="A0A380BSX5"/>
<dbReference type="InterPro" id="IPR014015">
    <property type="entry name" value="Helicase_SF3_DNA-vir"/>
</dbReference>
<name>A0A380BSX5_9STAP</name>
<dbReference type="GO" id="GO:0005524">
    <property type="term" value="F:ATP binding"/>
    <property type="evidence" value="ECO:0007669"/>
    <property type="project" value="UniProtKB-KW"/>
</dbReference>
<dbReference type="InterPro" id="IPR027417">
    <property type="entry name" value="P-loop_NTPase"/>
</dbReference>
<evidence type="ECO:0000313" key="5">
    <source>
        <dbReference type="EMBL" id="SUJ06037.1"/>
    </source>
</evidence>
<dbReference type="EMBL" id="BKAV01000002">
    <property type="protein sequence ID" value="GEP99428.1"/>
    <property type="molecule type" value="Genomic_DNA"/>
</dbReference>
<dbReference type="Proteomes" id="UP000254956">
    <property type="component" value="Unassembled WGS sequence"/>
</dbReference>
<evidence type="ECO:0000313" key="7">
    <source>
        <dbReference type="Proteomes" id="UP000321598"/>
    </source>
</evidence>
<dbReference type="SUPFAM" id="SSF52540">
    <property type="entry name" value="P-loop containing nucleoside triphosphate hydrolases"/>
    <property type="match status" value="1"/>
</dbReference>
<dbReference type="Gene3D" id="3.40.50.300">
    <property type="entry name" value="P-loop containing nucleotide triphosphate hydrolases"/>
    <property type="match status" value="1"/>
</dbReference>
<dbReference type="InterPro" id="IPR045455">
    <property type="entry name" value="NrS-1_pol-like_helicase"/>
</dbReference>
<dbReference type="EMBL" id="UGZE01000001">
    <property type="protein sequence ID" value="SUJ06037.1"/>
    <property type="molecule type" value="Genomic_DNA"/>
</dbReference>
<dbReference type="RefSeq" id="WP_103388685.1">
    <property type="nucleotide sequence ID" value="NZ_BKAV01000002.1"/>
</dbReference>
<dbReference type="Pfam" id="PF19263">
    <property type="entry name" value="DUF5906"/>
    <property type="match status" value="1"/>
</dbReference>
<evidence type="ECO:0000256" key="2">
    <source>
        <dbReference type="ARBA" id="ARBA00022840"/>
    </source>
</evidence>
<evidence type="ECO:0000313" key="4">
    <source>
        <dbReference type="EMBL" id="GEP99428.1"/>
    </source>
</evidence>
<proteinExistence type="predicted"/>